<evidence type="ECO:0000256" key="6">
    <source>
        <dbReference type="ARBA" id="ARBA00023163"/>
    </source>
</evidence>
<comment type="similarity">
    <text evidence="1">Belongs to the FlgM family.</text>
</comment>
<dbReference type="InterPro" id="IPR035890">
    <property type="entry name" value="Anti-sigma-28_factor_FlgM_sf"/>
</dbReference>
<sequence length="103" mass="10784">MAIQPVNNVNAANVAAQTKSANKNSLEANKQPDNLATDADTINISTAEGIKKAVDVGTSSAAVVDETRVAEIKAAIQAGTYKINPDRVAEKMMQLETKIANST</sequence>
<evidence type="ECO:0000256" key="9">
    <source>
        <dbReference type="SAM" id="MobiDB-lite"/>
    </source>
</evidence>
<dbReference type="InterPro" id="IPR007412">
    <property type="entry name" value="FlgM"/>
</dbReference>
<dbReference type="GO" id="GO:0044781">
    <property type="term" value="P:bacterial-type flagellum organization"/>
    <property type="evidence" value="ECO:0007669"/>
    <property type="project" value="UniProtKB-KW"/>
</dbReference>
<reference key="2">
    <citation type="submission" date="2011-05" db="EMBL/GenBank/DDBJ databases">
        <title>Complete genome sequence of the aerobic marine methanotroph Methylomonas methanica MC09.</title>
        <authorList>
            <person name="Boden R."/>
            <person name="Cunliffe M."/>
            <person name="Scanlan J."/>
            <person name="Moussard H."/>
            <person name="Kits K.D."/>
            <person name="Klotz M."/>
            <person name="Jetten M."/>
            <person name="Vuilleumier S."/>
            <person name="Han J."/>
            <person name="Peters L."/>
            <person name="Mikhailova N."/>
            <person name="Teshima H."/>
            <person name="Tapia R."/>
            <person name="Kyrpides N."/>
            <person name="Ivanova N."/>
            <person name="Pagani I."/>
            <person name="Cheng J.-F."/>
            <person name="Goodwin L."/>
            <person name="Han C."/>
            <person name="Hauser L."/>
            <person name="Land M."/>
            <person name="Lapidus A."/>
            <person name="Lucas S."/>
            <person name="Pitluck S."/>
            <person name="Woyke T."/>
            <person name="Stein L.Y."/>
            <person name="Murrell C."/>
        </authorList>
    </citation>
    <scope>NUCLEOTIDE SEQUENCE</scope>
    <source>
        <strain>MC09</strain>
    </source>
</reference>
<dbReference type="Proteomes" id="UP000008888">
    <property type="component" value="Chromosome"/>
</dbReference>
<reference evidence="11 12" key="1">
    <citation type="journal article" date="2011" name="J. Bacteriol.">
        <title>Complete Genome Sequence of the Aerobic Marine Methanotroph Methylomonas methanica MC09.</title>
        <authorList>
            <person name="Boden R."/>
            <person name="Cunliffe M."/>
            <person name="Scanlan J."/>
            <person name="Moussard H."/>
            <person name="Kits K.D."/>
            <person name="Klotz M.G."/>
            <person name="Jetten M.S."/>
            <person name="Vuilleumier S."/>
            <person name="Han J."/>
            <person name="Peters L."/>
            <person name="Mikhailova N."/>
            <person name="Teshima H."/>
            <person name="Tapia R."/>
            <person name="Kyrpides N."/>
            <person name="Ivanova N."/>
            <person name="Pagani I."/>
            <person name="Cheng J.F."/>
            <person name="Goodwin L."/>
            <person name="Han C."/>
            <person name="Hauser L."/>
            <person name="Land M.L."/>
            <person name="Lapidus A."/>
            <person name="Lucas S."/>
            <person name="Pitluck S."/>
            <person name="Woyke T."/>
            <person name="Stein L."/>
            <person name="Murrell J.C."/>
        </authorList>
    </citation>
    <scope>NUCLEOTIDE SEQUENCE [LARGE SCALE GENOMIC DNA]</scope>
    <source>
        <strain evidence="11 12">MC09</strain>
    </source>
</reference>
<keyword evidence="12" id="KW-1185">Reference proteome</keyword>
<feature type="compositionally biased region" description="Polar residues" evidence="9">
    <location>
        <begin position="17"/>
        <end position="34"/>
    </location>
</feature>
<evidence type="ECO:0000256" key="8">
    <source>
        <dbReference type="ARBA" id="ARBA00030117"/>
    </source>
</evidence>
<keyword evidence="11" id="KW-0966">Cell projection</keyword>
<evidence type="ECO:0000259" key="10">
    <source>
        <dbReference type="Pfam" id="PF04316"/>
    </source>
</evidence>
<keyword evidence="11" id="KW-0969">Cilium</keyword>
<dbReference type="AlphaFoldDB" id="F9ZV25"/>
<name>F9ZV25_METMM</name>
<keyword evidence="4" id="KW-1005">Bacterial flagellum biogenesis</keyword>
<accession>F9ZV25</accession>
<dbReference type="NCBIfam" id="TIGR03824">
    <property type="entry name" value="FlgM_jcvi"/>
    <property type="match status" value="1"/>
</dbReference>
<evidence type="ECO:0000313" key="11">
    <source>
        <dbReference type="EMBL" id="AEF99458.1"/>
    </source>
</evidence>
<feature type="region of interest" description="Disordered" evidence="9">
    <location>
        <begin position="14"/>
        <end position="34"/>
    </location>
</feature>
<evidence type="ECO:0000256" key="4">
    <source>
        <dbReference type="ARBA" id="ARBA00022795"/>
    </source>
</evidence>
<evidence type="ECO:0000256" key="5">
    <source>
        <dbReference type="ARBA" id="ARBA00023015"/>
    </source>
</evidence>
<feature type="domain" description="Anti-sigma-28 factor FlgM C-terminal" evidence="10">
    <location>
        <begin position="40"/>
        <end position="94"/>
    </location>
</feature>
<proteinExistence type="inferred from homology"/>
<dbReference type="STRING" id="857087.Metme_1022"/>
<dbReference type="InterPro" id="IPR031316">
    <property type="entry name" value="FlgM_C"/>
</dbReference>
<evidence type="ECO:0000256" key="2">
    <source>
        <dbReference type="ARBA" id="ARBA00017823"/>
    </source>
</evidence>
<organism evidence="11 12">
    <name type="scientific">Methylomonas methanica (strain DSM 25384 / MC09)</name>
    <dbReference type="NCBI Taxonomy" id="857087"/>
    <lineage>
        <taxon>Bacteria</taxon>
        <taxon>Pseudomonadati</taxon>
        <taxon>Pseudomonadota</taxon>
        <taxon>Gammaproteobacteria</taxon>
        <taxon>Methylococcales</taxon>
        <taxon>Methylococcaceae</taxon>
        <taxon>Methylomonas</taxon>
    </lineage>
</organism>
<comment type="function">
    <text evidence="7">Responsible for the coupling of flagellin expression to flagellar assembly by preventing expression of the flagellin genes when a component of the middle class of proteins is defective. It negatively regulates flagellar genes by inhibiting the activity of FliA by directly binding to FliA.</text>
</comment>
<reference evidence="12" key="3">
    <citation type="submission" date="2011-05" db="EMBL/GenBank/DDBJ databases">
        <title>Complete sequence of Methylomonas methanica MC09.</title>
        <authorList>
            <consortium name="US DOE Joint Genome Institute"/>
            <person name="Lucas S."/>
            <person name="Han J."/>
            <person name="Lapidus A."/>
            <person name="Cheng J.-F."/>
            <person name="Goodwin L."/>
            <person name="Pitluck S."/>
            <person name="Peters L."/>
            <person name="Mikhailova N."/>
            <person name="Teshima H."/>
            <person name="Han C."/>
            <person name="Tapia R."/>
            <person name="Land M."/>
            <person name="Hauser L."/>
            <person name="Kyrpides N."/>
            <person name="Ivanova N."/>
            <person name="Pagani I."/>
            <person name="Stein L."/>
            <person name="Woyke T."/>
        </authorList>
    </citation>
    <scope>NUCLEOTIDE SEQUENCE [LARGE SCALE GENOMIC DNA]</scope>
    <source>
        <strain evidence="12">MC09</strain>
    </source>
</reference>
<dbReference type="RefSeq" id="WP_013817724.1">
    <property type="nucleotide sequence ID" value="NC_015572.1"/>
</dbReference>
<protein>
    <recommendedName>
        <fullName evidence="2">Negative regulator of flagellin synthesis</fullName>
    </recommendedName>
    <alternativeName>
        <fullName evidence="8">Anti-sigma-28 factor</fullName>
    </alternativeName>
</protein>
<dbReference type="OrthoDB" id="5572382at2"/>
<keyword evidence="6" id="KW-0804">Transcription</keyword>
<evidence type="ECO:0000256" key="3">
    <source>
        <dbReference type="ARBA" id="ARBA00022491"/>
    </source>
</evidence>
<evidence type="ECO:0000313" key="12">
    <source>
        <dbReference type="Proteomes" id="UP000008888"/>
    </source>
</evidence>
<dbReference type="KEGG" id="mmt:Metme_1022"/>
<gene>
    <name evidence="11" type="ordered locus">Metme_1022</name>
</gene>
<evidence type="ECO:0000256" key="7">
    <source>
        <dbReference type="ARBA" id="ARBA00024739"/>
    </source>
</evidence>
<dbReference type="HOGENOM" id="CLU_149304_0_0_6"/>
<keyword evidence="3" id="KW-0678">Repressor</keyword>
<dbReference type="Pfam" id="PF04316">
    <property type="entry name" value="FlgM"/>
    <property type="match status" value="1"/>
</dbReference>
<evidence type="ECO:0000256" key="1">
    <source>
        <dbReference type="ARBA" id="ARBA00005322"/>
    </source>
</evidence>
<keyword evidence="5" id="KW-0805">Transcription regulation</keyword>
<keyword evidence="11" id="KW-0282">Flagellum</keyword>
<dbReference type="GO" id="GO:0045892">
    <property type="term" value="P:negative regulation of DNA-templated transcription"/>
    <property type="evidence" value="ECO:0007669"/>
    <property type="project" value="InterPro"/>
</dbReference>
<dbReference type="SUPFAM" id="SSF101498">
    <property type="entry name" value="Anti-sigma factor FlgM"/>
    <property type="match status" value="1"/>
</dbReference>
<dbReference type="EMBL" id="CP002738">
    <property type="protein sequence ID" value="AEF99458.1"/>
    <property type="molecule type" value="Genomic_DNA"/>
</dbReference>